<evidence type="ECO:0000313" key="1">
    <source>
        <dbReference type="EMBL" id="OAN49909.1"/>
    </source>
</evidence>
<dbReference type="EMBL" id="LWQU01000142">
    <property type="protein sequence ID" value="OAN49909.1"/>
    <property type="molecule type" value="Genomic_DNA"/>
</dbReference>
<dbReference type="Gene3D" id="1.10.8.930">
    <property type="entry name" value="Protein of unknown function DUF1465"/>
    <property type="match status" value="1"/>
</dbReference>
<name>A0A178MMK8_9PROT</name>
<proteinExistence type="predicted"/>
<dbReference type="RefSeq" id="WP_068501079.1">
    <property type="nucleotide sequence ID" value="NZ_LWQU01000142.1"/>
</dbReference>
<keyword evidence="2" id="KW-1185">Reference proteome</keyword>
<comment type="caution">
    <text evidence="1">The sequence shown here is derived from an EMBL/GenBank/DDBJ whole genome shotgun (WGS) entry which is preliminary data.</text>
</comment>
<dbReference type="InterPro" id="IPR038301">
    <property type="entry name" value="AraC-like_sf"/>
</dbReference>
<sequence>MNVVLPELGTRLAESLYEEVMDIACDLRSLLRGGIPAGIKGTENCLSYVRATGTVTAEIISLVCWACAYRAVQGRDMEVEPFVALARELGEIHPGEVGTPGDDDYQCLEGLDHLRCRIETVAARVRRLENVSD</sequence>
<dbReference type="Proteomes" id="UP000078543">
    <property type="component" value="Unassembled WGS sequence"/>
</dbReference>
<protein>
    <submittedName>
        <fullName evidence="1">Uncharacterized protein</fullName>
    </submittedName>
</protein>
<evidence type="ECO:0000313" key="2">
    <source>
        <dbReference type="Proteomes" id="UP000078543"/>
    </source>
</evidence>
<dbReference type="AlphaFoldDB" id="A0A178MMK8"/>
<gene>
    <name evidence="1" type="ORF">A6A05_12855</name>
</gene>
<reference evidence="1 2" key="1">
    <citation type="submission" date="2016-04" db="EMBL/GenBank/DDBJ databases">
        <title>Draft genome sequence of freshwater magnetotactic bacteria Magnetospirillum marisnigri SP-1 and Magnetospirillum moscoviense BB-1.</title>
        <authorList>
            <person name="Koziaeva V."/>
            <person name="Dziuba M.V."/>
            <person name="Ivanov T.M."/>
            <person name="Kuznetsov B."/>
            <person name="Grouzdev D.S."/>
        </authorList>
    </citation>
    <scope>NUCLEOTIDE SEQUENCE [LARGE SCALE GENOMIC DNA]</scope>
    <source>
        <strain evidence="1 2">BB-1</strain>
    </source>
</reference>
<accession>A0A178MMK8</accession>
<dbReference type="OrthoDB" id="9793595at2"/>
<organism evidence="1 2">
    <name type="scientific">Magnetospirillum moscoviense</name>
    <dbReference type="NCBI Taxonomy" id="1437059"/>
    <lineage>
        <taxon>Bacteria</taxon>
        <taxon>Pseudomonadati</taxon>
        <taxon>Pseudomonadota</taxon>
        <taxon>Alphaproteobacteria</taxon>
        <taxon>Rhodospirillales</taxon>
        <taxon>Rhodospirillaceae</taxon>
        <taxon>Magnetospirillum</taxon>
    </lineage>
</organism>